<feature type="region of interest" description="Disordered" evidence="1">
    <location>
        <begin position="179"/>
        <end position="276"/>
    </location>
</feature>
<protein>
    <submittedName>
        <fullName evidence="2">Uncharacterized protein</fullName>
    </submittedName>
</protein>
<organism evidence="2 3">
    <name type="scientific">Dendrothele bispora (strain CBS 962.96)</name>
    <dbReference type="NCBI Taxonomy" id="1314807"/>
    <lineage>
        <taxon>Eukaryota</taxon>
        <taxon>Fungi</taxon>
        <taxon>Dikarya</taxon>
        <taxon>Basidiomycota</taxon>
        <taxon>Agaricomycotina</taxon>
        <taxon>Agaricomycetes</taxon>
        <taxon>Agaricomycetidae</taxon>
        <taxon>Agaricales</taxon>
        <taxon>Agaricales incertae sedis</taxon>
        <taxon>Dendrothele</taxon>
    </lineage>
</organism>
<keyword evidence="3" id="KW-1185">Reference proteome</keyword>
<feature type="compositionally biased region" description="Low complexity" evidence="1">
    <location>
        <begin position="73"/>
        <end position="110"/>
    </location>
</feature>
<name>A0A4S8LKU6_DENBC</name>
<dbReference type="EMBL" id="ML179354">
    <property type="protein sequence ID" value="THU89839.1"/>
    <property type="molecule type" value="Genomic_DNA"/>
</dbReference>
<evidence type="ECO:0000313" key="3">
    <source>
        <dbReference type="Proteomes" id="UP000297245"/>
    </source>
</evidence>
<accession>A0A4S8LKU6</accession>
<feature type="compositionally biased region" description="Basic and acidic residues" evidence="1">
    <location>
        <begin position="260"/>
        <end position="276"/>
    </location>
</feature>
<sequence length="276" mass="30759">MLYIHCQVSFPSFLYQTLMLIIDDTGIGWHGLSSSSSEMILEQPNSTPFREDDWFSFSGLMGSSTHSRPNHESNSNYSSNPSSLNSDSNPYSSSSDYSSNPSSVSSDFDPFSSVDPSPLIYNPSPGLIYGPSPLSYDPSPLSSDFNHFNAVDPSLLNHSFDPASIFDNEYHSLFSSDSDFPTSVDPSHHKSKQKRQLDHDSEVPQVEYSVKRLKSEQGFTTSHVPKRHNVEKNSEAQESKSEPVASGSSNAGIHYTDYTYTDREGKIRKEKPKENM</sequence>
<feature type="compositionally biased region" description="Basic and acidic residues" evidence="1">
    <location>
        <begin position="228"/>
        <end position="241"/>
    </location>
</feature>
<proteinExistence type="predicted"/>
<gene>
    <name evidence="2" type="ORF">K435DRAFT_280881</name>
</gene>
<dbReference type="Proteomes" id="UP000297245">
    <property type="component" value="Unassembled WGS sequence"/>
</dbReference>
<feature type="region of interest" description="Disordered" evidence="1">
    <location>
        <begin position="65"/>
        <end position="110"/>
    </location>
</feature>
<evidence type="ECO:0000313" key="2">
    <source>
        <dbReference type="EMBL" id="THU89839.1"/>
    </source>
</evidence>
<evidence type="ECO:0000256" key="1">
    <source>
        <dbReference type="SAM" id="MobiDB-lite"/>
    </source>
</evidence>
<reference evidence="2 3" key="1">
    <citation type="journal article" date="2019" name="Nat. Ecol. Evol.">
        <title>Megaphylogeny resolves global patterns of mushroom evolution.</title>
        <authorList>
            <person name="Varga T."/>
            <person name="Krizsan K."/>
            <person name="Foldi C."/>
            <person name="Dima B."/>
            <person name="Sanchez-Garcia M."/>
            <person name="Sanchez-Ramirez S."/>
            <person name="Szollosi G.J."/>
            <person name="Szarkandi J.G."/>
            <person name="Papp V."/>
            <person name="Albert L."/>
            <person name="Andreopoulos W."/>
            <person name="Angelini C."/>
            <person name="Antonin V."/>
            <person name="Barry K.W."/>
            <person name="Bougher N.L."/>
            <person name="Buchanan P."/>
            <person name="Buyck B."/>
            <person name="Bense V."/>
            <person name="Catcheside P."/>
            <person name="Chovatia M."/>
            <person name="Cooper J."/>
            <person name="Damon W."/>
            <person name="Desjardin D."/>
            <person name="Finy P."/>
            <person name="Geml J."/>
            <person name="Haridas S."/>
            <person name="Hughes K."/>
            <person name="Justo A."/>
            <person name="Karasinski D."/>
            <person name="Kautmanova I."/>
            <person name="Kiss B."/>
            <person name="Kocsube S."/>
            <person name="Kotiranta H."/>
            <person name="LaButti K.M."/>
            <person name="Lechner B.E."/>
            <person name="Liimatainen K."/>
            <person name="Lipzen A."/>
            <person name="Lukacs Z."/>
            <person name="Mihaltcheva S."/>
            <person name="Morgado L.N."/>
            <person name="Niskanen T."/>
            <person name="Noordeloos M.E."/>
            <person name="Ohm R.A."/>
            <person name="Ortiz-Santana B."/>
            <person name="Ovrebo C."/>
            <person name="Racz N."/>
            <person name="Riley R."/>
            <person name="Savchenko A."/>
            <person name="Shiryaev A."/>
            <person name="Soop K."/>
            <person name="Spirin V."/>
            <person name="Szebenyi C."/>
            <person name="Tomsovsky M."/>
            <person name="Tulloss R.E."/>
            <person name="Uehling J."/>
            <person name="Grigoriev I.V."/>
            <person name="Vagvolgyi C."/>
            <person name="Papp T."/>
            <person name="Martin F.M."/>
            <person name="Miettinen O."/>
            <person name="Hibbett D.S."/>
            <person name="Nagy L.G."/>
        </authorList>
    </citation>
    <scope>NUCLEOTIDE SEQUENCE [LARGE SCALE GENOMIC DNA]</scope>
    <source>
        <strain evidence="2 3">CBS 962.96</strain>
    </source>
</reference>
<dbReference type="AlphaFoldDB" id="A0A4S8LKU6"/>